<gene>
    <name evidence="1" type="ORF">TEA_014827</name>
</gene>
<evidence type="ECO:0000313" key="1">
    <source>
        <dbReference type="EMBL" id="THG07599.1"/>
    </source>
</evidence>
<name>A0A4S4DW76_CAMSN</name>
<evidence type="ECO:0000313" key="2">
    <source>
        <dbReference type="Proteomes" id="UP000306102"/>
    </source>
</evidence>
<protein>
    <submittedName>
        <fullName evidence="1">Uncharacterized protein</fullName>
    </submittedName>
</protein>
<reference evidence="1 2" key="1">
    <citation type="journal article" date="2018" name="Proc. Natl. Acad. Sci. U.S.A.">
        <title>Draft genome sequence of Camellia sinensis var. sinensis provides insights into the evolution of the tea genome and tea quality.</title>
        <authorList>
            <person name="Wei C."/>
            <person name="Yang H."/>
            <person name="Wang S."/>
            <person name="Zhao J."/>
            <person name="Liu C."/>
            <person name="Gao L."/>
            <person name="Xia E."/>
            <person name="Lu Y."/>
            <person name="Tai Y."/>
            <person name="She G."/>
            <person name="Sun J."/>
            <person name="Cao H."/>
            <person name="Tong W."/>
            <person name="Gao Q."/>
            <person name="Li Y."/>
            <person name="Deng W."/>
            <person name="Jiang X."/>
            <person name="Wang W."/>
            <person name="Chen Q."/>
            <person name="Zhang S."/>
            <person name="Li H."/>
            <person name="Wu J."/>
            <person name="Wang P."/>
            <person name="Li P."/>
            <person name="Shi C."/>
            <person name="Zheng F."/>
            <person name="Jian J."/>
            <person name="Huang B."/>
            <person name="Shan D."/>
            <person name="Shi M."/>
            <person name="Fang C."/>
            <person name="Yue Y."/>
            <person name="Li F."/>
            <person name="Li D."/>
            <person name="Wei S."/>
            <person name="Han B."/>
            <person name="Jiang C."/>
            <person name="Yin Y."/>
            <person name="Xia T."/>
            <person name="Zhang Z."/>
            <person name="Bennetzen J.L."/>
            <person name="Zhao S."/>
            <person name="Wan X."/>
        </authorList>
    </citation>
    <scope>NUCLEOTIDE SEQUENCE [LARGE SCALE GENOMIC DNA]</scope>
    <source>
        <strain evidence="2">cv. Shuchazao</strain>
        <tissue evidence="1">Leaf</tissue>
    </source>
</reference>
<dbReference type="EMBL" id="SDRB02009909">
    <property type="protein sequence ID" value="THG07599.1"/>
    <property type="molecule type" value="Genomic_DNA"/>
</dbReference>
<sequence>MVDFQFLPLNLQDLKLESQLKPSPDLLSPSSLLHAGVAVTTTTSTPTLPLLARSAASPYRPPRIWLLGCLVLLTHFVIVTYDLFSACSTVICWPLLAVRVQALGPRDVESLKTFVLEEAEKAATKAQLESEKEL</sequence>
<keyword evidence="2" id="KW-1185">Reference proteome</keyword>
<dbReference type="AlphaFoldDB" id="A0A4S4DW76"/>
<dbReference type="Proteomes" id="UP000306102">
    <property type="component" value="Unassembled WGS sequence"/>
</dbReference>
<organism evidence="1 2">
    <name type="scientific">Camellia sinensis var. sinensis</name>
    <name type="common">China tea</name>
    <dbReference type="NCBI Taxonomy" id="542762"/>
    <lineage>
        <taxon>Eukaryota</taxon>
        <taxon>Viridiplantae</taxon>
        <taxon>Streptophyta</taxon>
        <taxon>Embryophyta</taxon>
        <taxon>Tracheophyta</taxon>
        <taxon>Spermatophyta</taxon>
        <taxon>Magnoliopsida</taxon>
        <taxon>eudicotyledons</taxon>
        <taxon>Gunneridae</taxon>
        <taxon>Pentapetalae</taxon>
        <taxon>asterids</taxon>
        <taxon>Ericales</taxon>
        <taxon>Theaceae</taxon>
        <taxon>Camellia</taxon>
    </lineage>
</organism>
<accession>A0A4S4DW76</accession>
<comment type="caution">
    <text evidence="1">The sequence shown here is derived from an EMBL/GenBank/DDBJ whole genome shotgun (WGS) entry which is preliminary data.</text>
</comment>
<proteinExistence type="predicted"/>